<proteinExistence type="predicted"/>
<evidence type="ECO:0000313" key="1">
    <source>
        <dbReference type="EMBL" id="KAJ9053831.1"/>
    </source>
</evidence>
<dbReference type="EMBL" id="QTSX02006485">
    <property type="protein sequence ID" value="KAJ9053831.1"/>
    <property type="molecule type" value="Genomic_DNA"/>
</dbReference>
<evidence type="ECO:0000313" key="2">
    <source>
        <dbReference type="Proteomes" id="UP001165960"/>
    </source>
</evidence>
<keyword evidence="2" id="KW-1185">Reference proteome</keyword>
<comment type="caution">
    <text evidence="1">The sequence shown here is derived from an EMBL/GenBank/DDBJ whole genome shotgun (WGS) entry which is preliminary data.</text>
</comment>
<organism evidence="1 2">
    <name type="scientific">Entomophthora muscae</name>
    <dbReference type="NCBI Taxonomy" id="34485"/>
    <lineage>
        <taxon>Eukaryota</taxon>
        <taxon>Fungi</taxon>
        <taxon>Fungi incertae sedis</taxon>
        <taxon>Zoopagomycota</taxon>
        <taxon>Entomophthoromycotina</taxon>
        <taxon>Entomophthoromycetes</taxon>
        <taxon>Entomophthorales</taxon>
        <taxon>Entomophthoraceae</taxon>
        <taxon>Entomophthora</taxon>
    </lineage>
</organism>
<protein>
    <submittedName>
        <fullName evidence="1">Uncharacterized protein</fullName>
    </submittedName>
</protein>
<accession>A0ACC2RUX5</accession>
<name>A0ACC2RUX5_9FUNG</name>
<sequence length="431" mass="46608">MEIEPKPECLENANNALNRKTLDVAQSINEEPHYPEGGYGWVIVVAGFIIYSVVPGILMSIGVMIKHYQVIMKDKTNTTTLTLVGSVSNSVFSFLAVAAGRFIDHFGHRISLIVGAIIFSGGLLLASFASESWHLFLTLGVLSGIGDSLITIAVISAPAQYFNNKLGIASGFIMAGYGAGGFCLSPAIEYMITEWSMETALRSLAGGSFTTIFLLSFCYQRAPKNKTTRGFGVIRQTRFQILFLGAFLSSIGYLVPFIIIPLYAESIKIDGRDGSFLLGLLNGSTSIGRIIMGQSADYFGRMNILLLCSVSASLSCLFWGFGTTYFHLVLFVVSYGITGGSFLSILSVAARQLFPNESIPGITGLIYFAVGLPYLAGPPVATEISRLLSSSQSIITSYLPAISFTAAFPLLALIPLLYLRINLSRSWKFKI</sequence>
<reference evidence="1" key="1">
    <citation type="submission" date="2022-04" db="EMBL/GenBank/DDBJ databases">
        <title>Genome of the entomopathogenic fungus Entomophthora muscae.</title>
        <authorList>
            <person name="Elya C."/>
            <person name="Lovett B.R."/>
            <person name="Lee E."/>
            <person name="Macias A.M."/>
            <person name="Hajek A.E."/>
            <person name="De Bivort B.L."/>
            <person name="Kasson M.T."/>
            <person name="De Fine Licht H.H."/>
            <person name="Stajich J.E."/>
        </authorList>
    </citation>
    <scope>NUCLEOTIDE SEQUENCE</scope>
    <source>
        <strain evidence="1">Berkeley</strain>
    </source>
</reference>
<dbReference type="Proteomes" id="UP001165960">
    <property type="component" value="Unassembled WGS sequence"/>
</dbReference>
<gene>
    <name evidence="1" type="ORF">DSO57_1020424</name>
</gene>